<dbReference type="CDD" id="cd00093">
    <property type="entry name" value="HTH_XRE"/>
    <property type="match status" value="1"/>
</dbReference>
<dbReference type="InterPro" id="IPR001387">
    <property type="entry name" value="Cro/C1-type_HTH"/>
</dbReference>
<gene>
    <name evidence="2" type="ORF">R8Z52_24665</name>
</gene>
<evidence type="ECO:0000313" key="3">
    <source>
        <dbReference type="Proteomes" id="UP001304071"/>
    </source>
</evidence>
<evidence type="ECO:0000259" key="1">
    <source>
        <dbReference type="PROSITE" id="PS50943"/>
    </source>
</evidence>
<evidence type="ECO:0000313" key="2">
    <source>
        <dbReference type="EMBL" id="WPC76106.1"/>
    </source>
</evidence>
<accession>A0ABZ0QHZ7</accession>
<sequence>MTTNVMTQSERLGEFLRLKRNSIAPETLGMIKPYRSRTPGLRREDVAELANISTVWYSKLERGKAERVSHTVMSNIAKALQCDPSETRYLLQLSGHIDLAEREILTQCLSPELEIMLAAVNPLPALLTNDFRDILRANDAFCQMVGFDVNALDLKQRNTVCLMANNVKWRQWLGATNDDELMQCMQNSAALVRAAMVSRVSDREWQARLAELISSSELFAKVWKSHTVRAKHEMVRIYHHATLGQMELRQQYWSNCSGGAVGQLLAYIPTDPKCAQKMGIASQSGVTSWNG</sequence>
<dbReference type="Pfam" id="PF13560">
    <property type="entry name" value="HTH_31"/>
    <property type="match status" value="1"/>
</dbReference>
<dbReference type="Proteomes" id="UP001304071">
    <property type="component" value="Chromosome 2"/>
</dbReference>
<protein>
    <submittedName>
        <fullName evidence="2">Helix-turn-helix transcriptional regulator</fullName>
    </submittedName>
</protein>
<dbReference type="EMBL" id="CP138204">
    <property type="protein sequence ID" value="WPC76106.1"/>
    <property type="molecule type" value="Genomic_DNA"/>
</dbReference>
<dbReference type="PROSITE" id="PS50943">
    <property type="entry name" value="HTH_CROC1"/>
    <property type="match status" value="1"/>
</dbReference>
<reference evidence="2 3" key="1">
    <citation type="submission" date="2023-11" db="EMBL/GenBank/DDBJ databases">
        <title>Plant-associative lifestyle of Vibrio porteresiae and its evolutionary dynamics.</title>
        <authorList>
            <person name="Rameshkumar N."/>
            <person name="Kirti K."/>
        </authorList>
    </citation>
    <scope>NUCLEOTIDE SEQUENCE [LARGE SCALE GENOMIC DNA]</scope>
    <source>
        <strain evidence="2 3">MSSRF30</strain>
    </source>
</reference>
<dbReference type="Gene3D" id="3.30.450.180">
    <property type="match status" value="1"/>
</dbReference>
<dbReference type="Pfam" id="PF17765">
    <property type="entry name" value="MLTR_LBD"/>
    <property type="match status" value="1"/>
</dbReference>
<proteinExistence type="predicted"/>
<dbReference type="SMART" id="SM00530">
    <property type="entry name" value="HTH_XRE"/>
    <property type="match status" value="1"/>
</dbReference>
<feature type="domain" description="HTH cro/C1-type" evidence="1">
    <location>
        <begin position="40"/>
        <end position="87"/>
    </location>
</feature>
<dbReference type="RefSeq" id="WP_261896499.1">
    <property type="nucleotide sequence ID" value="NZ_AP024896.1"/>
</dbReference>
<dbReference type="InterPro" id="IPR010982">
    <property type="entry name" value="Lambda_DNA-bd_dom_sf"/>
</dbReference>
<dbReference type="Gene3D" id="1.10.260.40">
    <property type="entry name" value="lambda repressor-like DNA-binding domains"/>
    <property type="match status" value="1"/>
</dbReference>
<keyword evidence="3" id="KW-1185">Reference proteome</keyword>
<dbReference type="PANTHER" id="PTHR35010:SF2">
    <property type="entry name" value="BLL4672 PROTEIN"/>
    <property type="match status" value="1"/>
</dbReference>
<name>A0ABZ0QHZ7_9VIBR</name>
<dbReference type="SUPFAM" id="SSF47413">
    <property type="entry name" value="lambda repressor-like DNA-binding domains"/>
    <property type="match status" value="1"/>
</dbReference>
<organism evidence="2 3">
    <name type="scientific">Vibrio porteresiae DSM 19223</name>
    <dbReference type="NCBI Taxonomy" id="1123496"/>
    <lineage>
        <taxon>Bacteria</taxon>
        <taxon>Pseudomonadati</taxon>
        <taxon>Pseudomonadota</taxon>
        <taxon>Gammaproteobacteria</taxon>
        <taxon>Vibrionales</taxon>
        <taxon>Vibrionaceae</taxon>
        <taxon>Vibrio</taxon>
    </lineage>
</organism>
<dbReference type="InterPro" id="IPR041413">
    <property type="entry name" value="MLTR_LBD"/>
</dbReference>
<dbReference type="PANTHER" id="PTHR35010">
    <property type="entry name" value="BLL4672 PROTEIN-RELATED"/>
    <property type="match status" value="1"/>
</dbReference>